<evidence type="ECO:0000313" key="2">
    <source>
        <dbReference type="EMBL" id="VFT77948.1"/>
    </source>
</evidence>
<keyword evidence="3" id="KW-1185">Reference proteome</keyword>
<gene>
    <name evidence="2" type="primary">Aste57867_724</name>
    <name evidence="1" type="ORF">As57867_000723</name>
    <name evidence="2" type="ORF">ASTE57867_724</name>
</gene>
<dbReference type="AlphaFoldDB" id="A0A485K7F8"/>
<evidence type="ECO:0000313" key="1">
    <source>
        <dbReference type="EMBL" id="KAF0719892.1"/>
    </source>
</evidence>
<reference evidence="2 3" key="1">
    <citation type="submission" date="2019-03" db="EMBL/GenBank/DDBJ databases">
        <authorList>
            <person name="Gaulin E."/>
            <person name="Dumas B."/>
        </authorList>
    </citation>
    <scope>NUCLEOTIDE SEQUENCE [LARGE SCALE GENOMIC DNA]</scope>
    <source>
        <strain evidence="2">CBS 568.67</strain>
    </source>
</reference>
<reference evidence="1" key="2">
    <citation type="submission" date="2019-06" db="EMBL/GenBank/DDBJ databases">
        <title>Genomics analysis of Aphanomyces spp. identifies a new class of oomycete effector associated with host adaptation.</title>
        <authorList>
            <person name="Gaulin E."/>
        </authorList>
    </citation>
    <scope>NUCLEOTIDE SEQUENCE</scope>
    <source>
        <strain evidence="1">CBS 578.67</strain>
    </source>
</reference>
<proteinExistence type="predicted"/>
<dbReference type="OrthoDB" id="61813at2759"/>
<name>A0A485K7F8_9STRA</name>
<dbReference type="EMBL" id="VJMH01000042">
    <property type="protein sequence ID" value="KAF0719892.1"/>
    <property type="molecule type" value="Genomic_DNA"/>
</dbReference>
<dbReference type="EMBL" id="CAADRA010000042">
    <property type="protein sequence ID" value="VFT77948.1"/>
    <property type="molecule type" value="Genomic_DNA"/>
</dbReference>
<protein>
    <submittedName>
        <fullName evidence="2">Aste57867_724 protein</fullName>
    </submittedName>
</protein>
<dbReference type="Proteomes" id="UP000332933">
    <property type="component" value="Unassembled WGS sequence"/>
</dbReference>
<accession>A0A485K7F8</accession>
<sequence>MLDTTAFFMDDDRVVCSFQATPNPTVMDRLHPQSAKASATLTVLISYAVLSIQHHNCTTNLTASEIDVEMRGTKEVVLRSCSTNSIRYAFATRLEAVEFVGAVNLIQHLDALQDAVVTINTGTVDLVFRQHIQATLEYANELWSLQLWQKSYTFFDFVETLEVVLKEVQPTSTSVDMDAIQQMLGALCHRFSTDASIDHAVDVAGVTYYSISPLAVLLAKVKALQTHALLHCN</sequence>
<organism evidence="2 3">
    <name type="scientific">Aphanomyces stellatus</name>
    <dbReference type="NCBI Taxonomy" id="120398"/>
    <lineage>
        <taxon>Eukaryota</taxon>
        <taxon>Sar</taxon>
        <taxon>Stramenopiles</taxon>
        <taxon>Oomycota</taxon>
        <taxon>Saprolegniomycetes</taxon>
        <taxon>Saprolegniales</taxon>
        <taxon>Verrucalvaceae</taxon>
        <taxon>Aphanomyces</taxon>
    </lineage>
</organism>
<evidence type="ECO:0000313" key="3">
    <source>
        <dbReference type="Proteomes" id="UP000332933"/>
    </source>
</evidence>